<dbReference type="InterPro" id="IPR019150">
    <property type="entry name" value="Vesicle_transport_protein_Use1"/>
</dbReference>
<evidence type="ECO:0000313" key="13">
    <source>
        <dbReference type="EMBL" id="CZR58055.1"/>
    </source>
</evidence>
<keyword evidence="10" id="KW-0175">Coiled coil</keyword>
<evidence type="ECO:0000256" key="8">
    <source>
        <dbReference type="ARBA" id="ARBA00022989"/>
    </source>
</evidence>
<dbReference type="GO" id="GO:0031201">
    <property type="term" value="C:SNARE complex"/>
    <property type="evidence" value="ECO:0007669"/>
    <property type="project" value="TreeGrafter"/>
</dbReference>
<comment type="similarity">
    <text evidence="2">Belongs to the USE1 family.</text>
</comment>
<dbReference type="GO" id="GO:0006890">
    <property type="term" value="P:retrograde vesicle-mediated transport, Golgi to endoplasmic reticulum"/>
    <property type="evidence" value="ECO:0007669"/>
    <property type="project" value="TreeGrafter"/>
</dbReference>
<reference evidence="13 14" key="1">
    <citation type="submission" date="2016-03" db="EMBL/GenBank/DDBJ databases">
        <authorList>
            <person name="Ploux O."/>
        </authorList>
    </citation>
    <scope>NUCLEOTIDE SEQUENCE [LARGE SCALE GENOMIC DNA]</scope>
    <source>
        <strain evidence="13 14">UAMH 11012</strain>
    </source>
</reference>
<sequence>MARLSTVNSPAAPPDPTAINLSRMLARLQQTLINPDSATEARLRASSLERGRVGTNLEHARTLLMHLEQDATSIRVQGTRQETQAELVRKRELLQRLGERLQELNELGRYEANEDDTSEGEDLLGEDTPSEETDTSHADLASETPSPTDHTPPPFSPAAQPPPPIPVPSIPEPSTSASQEPHSILRARTRDARAELLTPASTSTGMSTATTEALLTHNRTEQENLTRSLLNMASALKESSHAFATSLEEEKGVLDSATKGLDKNELGLEAAQRRMGYLRTMTEGRGWWGRMLMYAWIFALMIIAILVVFVMPKLRF</sequence>
<dbReference type="Pfam" id="PF09753">
    <property type="entry name" value="Use1"/>
    <property type="match status" value="1"/>
</dbReference>
<dbReference type="GO" id="GO:0005484">
    <property type="term" value="F:SNAP receptor activity"/>
    <property type="evidence" value="ECO:0007669"/>
    <property type="project" value="TreeGrafter"/>
</dbReference>
<keyword evidence="6" id="KW-0931">ER-Golgi transport</keyword>
<evidence type="ECO:0000256" key="12">
    <source>
        <dbReference type="SAM" id="Phobius"/>
    </source>
</evidence>
<dbReference type="GO" id="GO:0015031">
    <property type="term" value="P:protein transport"/>
    <property type="evidence" value="ECO:0007669"/>
    <property type="project" value="UniProtKB-KW"/>
</dbReference>
<dbReference type="PANTHER" id="PTHR13050:SF7">
    <property type="entry name" value="VESICLE TRANSPORT PROTEIN USE1"/>
    <property type="match status" value="1"/>
</dbReference>
<accession>A0A1L7WZ60</accession>
<keyword evidence="9 12" id="KW-0472">Membrane</keyword>
<keyword evidence="5" id="KW-0256">Endoplasmic reticulum</keyword>
<evidence type="ECO:0000313" key="14">
    <source>
        <dbReference type="Proteomes" id="UP000184330"/>
    </source>
</evidence>
<gene>
    <name evidence="13" type="ORF">PAC_07945</name>
</gene>
<evidence type="ECO:0000256" key="4">
    <source>
        <dbReference type="ARBA" id="ARBA00022692"/>
    </source>
</evidence>
<evidence type="ECO:0000256" key="1">
    <source>
        <dbReference type="ARBA" id="ARBA00004163"/>
    </source>
</evidence>
<keyword evidence="14" id="KW-1185">Reference proteome</keyword>
<dbReference type="EMBL" id="FJOG01000011">
    <property type="protein sequence ID" value="CZR58055.1"/>
    <property type="molecule type" value="Genomic_DNA"/>
</dbReference>
<name>A0A1L7WZ60_9HELO</name>
<evidence type="ECO:0000256" key="9">
    <source>
        <dbReference type="ARBA" id="ARBA00023136"/>
    </source>
</evidence>
<protein>
    <recommendedName>
        <fullName evidence="15">Synaptobrevin</fullName>
    </recommendedName>
</protein>
<evidence type="ECO:0000256" key="3">
    <source>
        <dbReference type="ARBA" id="ARBA00022448"/>
    </source>
</evidence>
<evidence type="ECO:0000256" key="6">
    <source>
        <dbReference type="ARBA" id="ARBA00022892"/>
    </source>
</evidence>
<feature type="coiled-coil region" evidence="10">
    <location>
        <begin position="80"/>
        <end position="107"/>
    </location>
</feature>
<dbReference type="PANTHER" id="PTHR13050">
    <property type="entry name" value="USE1-LIKE PROTEIN"/>
    <property type="match status" value="1"/>
</dbReference>
<feature type="compositionally biased region" description="Acidic residues" evidence="11">
    <location>
        <begin position="113"/>
        <end position="133"/>
    </location>
</feature>
<dbReference type="AlphaFoldDB" id="A0A1L7WZ60"/>
<feature type="compositionally biased region" description="Pro residues" evidence="11">
    <location>
        <begin position="150"/>
        <end position="171"/>
    </location>
</feature>
<evidence type="ECO:0000256" key="7">
    <source>
        <dbReference type="ARBA" id="ARBA00022927"/>
    </source>
</evidence>
<dbReference type="GO" id="GO:0005789">
    <property type="term" value="C:endoplasmic reticulum membrane"/>
    <property type="evidence" value="ECO:0007669"/>
    <property type="project" value="UniProtKB-SubCell"/>
</dbReference>
<keyword evidence="3" id="KW-0813">Transport</keyword>
<feature type="transmembrane region" description="Helical" evidence="12">
    <location>
        <begin position="291"/>
        <end position="311"/>
    </location>
</feature>
<dbReference type="STRING" id="576137.A0A1L7WZ60"/>
<feature type="region of interest" description="Disordered" evidence="11">
    <location>
        <begin position="107"/>
        <end position="182"/>
    </location>
</feature>
<evidence type="ECO:0008006" key="15">
    <source>
        <dbReference type="Google" id="ProtNLM"/>
    </source>
</evidence>
<evidence type="ECO:0000256" key="2">
    <source>
        <dbReference type="ARBA" id="ARBA00007891"/>
    </source>
</evidence>
<keyword evidence="8 12" id="KW-1133">Transmembrane helix</keyword>
<evidence type="ECO:0000256" key="11">
    <source>
        <dbReference type="SAM" id="MobiDB-lite"/>
    </source>
</evidence>
<evidence type="ECO:0000256" key="10">
    <source>
        <dbReference type="SAM" id="Coils"/>
    </source>
</evidence>
<dbReference type="Proteomes" id="UP000184330">
    <property type="component" value="Unassembled WGS sequence"/>
</dbReference>
<proteinExistence type="inferred from homology"/>
<keyword evidence="4 12" id="KW-0812">Transmembrane</keyword>
<evidence type="ECO:0000256" key="5">
    <source>
        <dbReference type="ARBA" id="ARBA00022824"/>
    </source>
</evidence>
<keyword evidence="7" id="KW-0653">Protein transport</keyword>
<dbReference type="OrthoDB" id="3231855at2759"/>
<comment type="subcellular location">
    <subcellularLocation>
        <location evidence="1">Endoplasmic reticulum membrane</location>
        <topology evidence="1">Single-pass type IV membrane protein</topology>
    </subcellularLocation>
</comment>
<organism evidence="13 14">
    <name type="scientific">Phialocephala subalpina</name>
    <dbReference type="NCBI Taxonomy" id="576137"/>
    <lineage>
        <taxon>Eukaryota</taxon>
        <taxon>Fungi</taxon>
        <taxon>Dikarya</taxon>
        <taxon>Ascomycota</taxon>
        <taxon>Pezizomycotina</taxon>
        <taxon>Leotiomycetes</taxon>
        <taxon>Helotiales</taxon>
        <taxon>Mollisiaceae</taxon>
        <taxon>Phialocephala</taxon>
        <taxon>Phialocephala fortinii species complex</taxon>
    </lineage>
</organism>